<reference evidence="1" key="1">
    <citation type="journal article" date="2015" name="Nature">
        <title>Complex archaea that bridge the gap between prokaryotes and eukaryotes.</title>
        <authorList>
            <person name="Spang A."/>
            <person name="Saw J.H."/>
            <person name="Jorgensen S.L."/>
            <person name="Zaremba-Niedzwiedzka K."/>
            <person name="Martijn J."/>
            <person name="Lind A.E."/>
            <person name="van Eijk R."/>
            <person name="Schleper C."/>
            <person name="Guy L."/>
            <person name="Ettema T.J."/>
        </authorList>
    </citation>
    <scope>NUCLEOTIDE SEQUENCE</scope>
</reference>
<evidence type="ECO:0000313" key="1">
    <source>
        <dbReference type="EMBL" id="KKN03883.1"/>
    </source>
</evidence>
<protein>
    <submittedName>
        <fullName evidence="1">Uncharacterized protein</fullName>
    </submittedName>
</protein>
<proteinExistence type="predicted"/>
<gene>
    <name evidence="1" type="ORF">LCGC14_1103130</name>
</gene>
<organism evidence="1">
    <name type="scientific">marine sediment metagenome</name>
    <dbReference type="NCBI Taxonomy" id="412755"/>
    <lineage>
        <taxon>unclassified sequences</taxon>
        <taxon>metagenomes</taxon>
        <taxon>ecological metagenomes</taxon>
    </lineage>
</organism>
<name>A0A0F9QF47_9ZZZZ</name>
<accession>A0A0F9QF47</accession>
<sequence length="74" mass="8793">MTIKFKNTLLQNIADGLNKYQSRKIIDLEVQFFVDKELVMTRDVPTALNYLVNDIYWDEDNDWSDANHAKMRIL</sequence>
<comment type="caution">
    <text evidence="1">The sequence shown here is derived from an EMBL/GenBank/DDBJ whole genome shotgun (WGS) entry which is preliminary data.</text>
</comment>
<dbReference type="EMBL" id="LAZR01004984">
    <property type="protein sequence ID" value="KKN03883.1"/>
    <property type="molecule type" value="Genomic_DNA"/>
</dbReference>
<dbReference type="AlphaFoldDB" id="A0A0F9QF47"/>